<reference evidence="5" key="2">
    <citation type="submission" date="2025-08" db="UniProtKB">
        <authorList>
            <consortium name="Ensembl"/>
        </authorList>
    </citation>
    <scope>IDENTIFICATION</scope>
</reference>
<dbReference type="Ensembl" id="ENSONIT00000051549.1">
    <property type="protein sequence ID" value="ENSONIP00000079254.1"/>
    <property type="gene ID" value="ENSONIG00000036211.1"/>
</dbReference>
<reference evidence="6" key="1">
    <citation type="submission" date="2012-01" db="EMBL/GenBank/DDBJ databases">
        <title>The Genome Sequence of Oreochromis niloticus (Nile Tilapia).</title>
        <authorList>
            <consortium name="Broad Institute Genome Assembly Team"/>
            <consortium name="Broad Institute Sequencing Platform"/>
            <person name="Di Palma F."/>
            <person name="Johnson J."/>
            <person name="Lander E.S."/>
            <person name="Lindblad-Toh K."/>
        </authorList>
    </citation>
    <scope>NUCLEOTIDE SEQUENCE [LARGE SCALE GENOMIC DNA]</scope>
</reference>
<gene>
    <name evidence="5" type="primary">CCDC149</name>
    <name evidence="5" type="synonym">LOC100691566</name>
</gene>
<reference evidence="5" key="3">
    <citation type="submission" date="2025-09" db="UniProtKB">
        <authorList>
            <consortium name="Ensembl"/>
        </authorList>
    </citation>
    <scope>IDENTIFICATION</scope>
</reference>
<feature type="compositionally biased region" description="Low complexity" evidence="4">
    <location>
        <begin position="465"/>
        <end position="476"/>
    </location>
</feature>
<accession>A0A669F5L6</accession>
<evidence type="ECO:0000256" key="3">
    <source>
        <dbReference type="SAM" id="Coils"/>
    </source>
</evidence>
<proteinExistence type="inferred from homology"/>
<dbReference type="PANTHER" id="PTHR21682:SF2">
    <property type="entry name" value="COILED-COIL DOMAIN-CONTAINING PROTEIN 149"/>
    <property type="match status" value="1"/>
</dbReference>
<evidence type="ECO:0000256" key="1">
    <source>
        <dbReference type="ARBA" id="ARBA00005872"/>
    </source>
</evidence>
<dbReference type="PANTHER" id="PTHR21682">
    <property type="entry name" value="COILED-COIL DOMAIN-CONTAINING PROTEIN 149"/>
    <property type="match status" value="1"/>
</dbReference>
<feature type="region of interest" description="Disordered" evidence="4">
    <location>
        <begin position="465"/>
        <end position="496"/>
    </location>
</feature>
<name>A0A669F5L6_ORENI</name>
<feature type="coiled-coil region" evidence="3">
    <location>
        <begin position="2"/>
        <end position="192"/>
    </location>
</feature>
<dbReference type="InterPro" id="IPR019179">
    <property type="entry name" value="CC149"/>
</dbReference>
<sequence length="496" mass="55493">MANQLRERHQGLKKKYRELIDGDPSLPPEKRNQVNLAQLLRDSRERNSQLSEEVKELKQRLLEAQGDNKLLRMTITKQRLGDEEVGARHFPAHEREDLVKQLERAREQNEVLENSVKSLTDELQDVRAERDVFQQKAHRLNVEMNHIVGNDDVRILDIDALCMENRYLHERLNQLQEEVNLLKTNLLKYKSALECRKTSKISGKPNSSALTGVLSAKQVKELLLSEENGCSLPVTPQSISDLKSLATALLETIHEKNMVIQHQRQINKILGNRVAELEKKLKTLEMSGLWSLPGLTYNVSLGICGSMFLQKQCHLRDKRSENKLAEHESSPEDSVTPAASDFQDDAPTPSSCVEASNQNCSPQLDEQESSRPQTETPASEECQESGQSQSTAVFTSFTTEEEGLSDSSADVKYLNRPDPSDPGHSQQLSENSVPTAGGEEESYECTVGGESVETECNVIERNSHITSSTTVSTTASQEQQEDVLTTADVCSSQEEV</sequence>
<dbReference type="Pfam" id="PF09789">
    <property type="entry name" value="CC149"/>
    <property type="match status" value="1"/>
</dbReference>
<feature type="compositionally biased region" description="Polar residues" evidence="4">
    <location>
        <begin position="423"/>
        <end position="434"/>
    </location>
</feature>
<keyword evidence="6" id="KW-1185">Reference proteome</keyword>
<evidence type="ECO:0000256" key="4">
    <source>
        <dbReference type="SAM" id="MobiDB-lite"/>
    </source>
</evidence>
<feature type="compositionally biased region" description="Basic and acidic residues" evidence="4">
    <location>
        <begin position="320"/>
        <end position="330"/>
    </location>
</feature>
<keyword evidence="2 3" id="KW-0175">Coiled coil</keyword>
<dbReference type="AlphaFoldDB" id="A0A669F5L6"/>
<protein>
    <submittedName>
        <fullName evidence="5">Coiled-coil domain containing 149b</fullName>
    </submittedName>
</protein>
<evidence type="ECO:0000313" key="6">
    <source>
        <dbReference type="Proteomes" id="UP000005207"/>
    </source>
</evidence>
<organism evidence="5 6">
    <name type="scientific">Oreochromis niloticus</name>
    <name type="common">Nile tilapia</name>
    <name type="synonym">Tilapia nilotica</name>
    <dbReference type="NCBI Taxonomy" id="8128"/>
    <lineage>
        <taxon>Eukaryota</taxon>
        <taxon>Metazoa</taxon>
        <taxon>Chordata</taxon>
        <taxon>Craniata</taxon>
        <taxon>Vertebrata</taxon>
        <taxon>Euteleostomi</taxon>
        <taxon>Actinopterygii</taxon>
        <taxon>Neopterygii</taxon>
        <taxon>Teleostei</taxon>
        <taxon>Neoteleostei</taxon>
        <taxon>Acanthomorphata</taxon>
        <taxon>Ovalentaria</taxon>
        <taxon>Cichlomorphae</taxon>
        <taxon>Cichliformes</taxon>
        <taxon>Cichlidae</taxon>
        <taxon>African cichlids</taxon>
        <taxon>Pseudocrenilabrinae</taxon>
        <taxon>Oreochromini</taxon>
        <taxon>Oreochromis</taxon>
    </lineage>
</organism>
<dbReference type="GeneTree" id="ENSGT00390000015958"/>
<feature type="region of interest" description="Disordered" evidence="4">
    <location>
        <begin position="320"/>
        <end position="449"/>
    </location>
</feature>
<evidence type="ECO:0000256" key="2">
    <source>
        <dbReference type="ARBA" id="ARBA00023054"/>
    </source>
</evidence>
<comment type="similarity">
    <text evidence="1">Belongs to the CCDC149 family.</text>
</comment>
<evidence type="ECO:0000313" key="5">
    <source>
        <dbReference type="Ensembl" id="ENSONIP00000079254.1"/>
    </source>
</evidence>
<feature type="compositionally biased region" description="Polar residues" evidence="4">
    <location>
        <begin position="348"/>
        <end position="377"/>
    </location>
</feature>
<dbReference type="Proteomes" id="UP000005207">
    <property type="component" value="Linkage group LG6"/>
</dbReference>